<dbReference type="PANTHER" id="PTHR13391:SF0">
    <property type="entry name" value="PROTEIN MISATO HOMOLOG 1"/>
    <property type="match status" value="1"/>
</dbReference>
<dbReference type="InterPro" id="IPR049942">
    <property type="entry name" value="DML1/Misato"/>
</dbReference>
<dbReference type="PANTHER" id="PTHR13391">
    <property type="entry name" value="MITOCHONDRIAL DISTRIBUTION REGULATOR MISATO"/>
    <property type="match status" value="1"/>
</dbReference>
<evidence type="ECO:0000256" key="5">
    <source>
        <dbReference type="SAM" id="MobiDB-lite"/>
    </source>
</evidence>
<proteinExistence type="inferred from homology"/>
<feature type="region of interest" description="Disordered" evidence="5">
    <location>
        <begin position="342"/>
        <end position="363"/>
    </location>
</feature>
<feature type="region of interest" description="Disordered" evidence="5">
    <location>
        <begin position="514"/>
        <end position="535"/>
    </location>
</feature>
<evidence type="ECO:0000259" key="7">
    <source>
        <dbReference type="Pfam" id="PF14881"/>
    </source>
</evidence>
<accession>A0AAN6YFA6</accession>
<dbReference type="InterPro" id="IPR029209">
    <property type="entry name" value="DML1/Misato_tubulin"/>
</dbReference>
<dbReference type="AlphaFoldDB" id="A0AAN6YFA6"/>
<evidence type="ECO:0000256" key="3">
    <source>
        <dbReference type="ARBA" id="ARBA00008507"/>
    </source>
</evidence>
<organism evidence="8 9">
    <name type="scientific">Rhypophila decipiens</name>
    <dbReference type="NCBI Taxonomy" id="261697"/>
    <lineage>
        <taxon>Eukaryota</taxon>
        <taxon>Fungi</taxon>
        <taxon>Dikarya</taxon>
        <taxon>Ascomycota</taxon>
        <taxon>Pezizomycotina</taxon>
        <taxon>Sordariomycetes</taxon>
        <taxon>Sordariomycetidae</taxon>
        <taxon>Sordariales</taxon>
        <taxon>Naviculisporaceae</taxon>
        <taxon>Rhypophila</taxon>
    </lineage>
</organism>
<comment type="function">
    <text evidence="1">Involved in the partitioning of the mitochondrial organelle and mitochondrial DNA (mtDNA) inheritance.</text>
</comment>
<dbReference type="GO" id="GO:0007005">
    <property type="term" value="P:mitochondrion organization"/>
    <property type="evidence" value="ECO:0007669"/>
    <property type="project" value="InterPro"/>
</dbReference>
<dbReference type="InterPro" id="IPR019605">
    <property type="entry name" value="Misato_II_tubulin-like"/>
</dbReference>
<comment type="subcellular location">
    <subcellularLocation>
        <location evidence="2">Mitochondrion</location>
    </subcellularLocation>
</comment>
<feature type="region of interest" description="Disordered" evidence="5">
    <location>
        <begin position="407"/>
        <end position="444"/>
    </location>
</feature>
<dbReference type="Pfam" id="PF14881">
    <property type="entry name" value="Tubulin_3"/>
    <property type="match status" value="1"/>
</dbReference>
<comment type="caution">
    <text evidence="8">The sequence shown here is derived from an EMBL/GenBank/DDBJ whole genome shotgun (WGS) entry which is preliminary data.</text>
</comment>
<dbReference type="InterPro" id="IPR036525">
    <property type="entry name" value="Tubulin/FtsZ_GTPase_sf"/>
</dbReference>
<dbReference type="Gene3D" id="3.40.50.1440">
    <property type="entry name" value="Tubulin/FtsZ, GTPase domain"/>
    <property type="match status" value="1"/>
</dbReference>
<feature type="compositionally biased region" description="Basic and acidic residues" evidence="5">
    <location>
        <begin position="410"/>
        <end position="424"/>
    </location>
</feature>
<sequence>MHEIITVQLGQQSNYLATHFWNTQESYFTYSEDPQEESPINHDTHWRPGVGADGSETYLPRTVIYDLKGGFGSMRKTNALYDDLAASENPAQNLSLWNGPTAVTKLQPIEQSSYQAGLEAGVEPPPLTTSSVRYWSDFNRVFYHPRSVVQLNDYEVNSSIMPFEKFVSGEELFGELDKEHDLLDRDLRLFAEEADQMQGIQIMASLDDAWGGFASRYLERLRDEYGKTVLWVWGAQDPVAGVSRDKRLTRLGNKARALSELYKHASIVVPLAVPQRLPNTLQLDLSSRWHTSALLASAVETITLPSRLKDVANRATLGTIADMLNTMGRQSIAGLQMSFDAVPQEGEPNSSEKKPHPSHVFDQQREDGNDIEQIKLDLDFSPSDQLDSYSSRNGFKKPKVFSQNLVWRGYPEDKNQDGDARMTDVDDDERERNRRRRPDETVTKSYKTPLSFPLLSSFPQIFRDAKTGEPLTGHVNITGSVSTDSSVSDRLKLLRTTVARSIGVEDRENLSNDLAEMADEYHEGWSSGSDEGEDD</sequence>
<evidence type="ECO:0000313" key="9">
    <source>
        <dbReference type="Proteomes" id="UP001301769"/>
    </source>
</evidence>
<protein>
    <submittedName>
        <fullName evidence="8">Dml-1</fullName>
    </submittedName>
</protein>
<comment type="similarity">
    <text evidence="3">Belongs to the misato family.</text>
</comment>
<feature type="region of interest" description="Disordered" evidence="5">
    <location>
        <begin position="33"/>
        <end position="52"/>
    </location>
</feature>
<feature type="domain" description="Misato Segment II tubulin-like" evidence="6">
    <location>
        <begin position="2"/>
        <end position="119"/>
    </location>
</feature>
<evidence type="ECO:0000259" key="6">
    <source>
        <dbReference type="Pfam" id="PF10644"/>
    </source>
</evidence>
<dbReference type="CDD" id="cd06060">
    <property type="entry name" value="misato"/>
    <property type="match status" value="1"/>
</dbReference>
<keyword evidence="9" id="KW-1185">Reference proteome</keyword>
<evidence type="ECO:0000256" key="2">
    <source>
        <dbReference type="ARBA" id="ARBA00004173"/>
    </source>
</evidence>
<reference evidence="8" key="2">
    <citation type="submission" date="2023-05" db="EMBL/GenBank/DDBJ databases">
        <authorList>
            <consortium name="Lawrence Berkeley National Laboratory"/>
            <person name="Steindorff A."/>
            <person name="Hensen N."/>
            <person name="Bonometti L."/>
            <person name="Westerberg I."/>
            <person name="Brannstrom I.O."/>
            <person name="Guillou S."/>
            <person name="Cros-Aarteil S."/>
            <person name="Calhoun S."/>
            <person name="Haridas S."/>
            <person name="Kuo A."/>
            <person name="Mondo S."/>
            <person name="Pangilinan J."/>
            <person name="Riley R."/>
            <person name="Labutti K."/>
            <person name="Andreopoulos B."/>
            <person name="Lipzen A."/>
            <person name="Chen C."/>
            <person name="Yanf M."/>
            <person name="Daum C."/>
            <person name="Ng V."/>
            <person name="Clum A."/>
            <person name="Ohm R."/>
            <person name="Martin F."/>
            <person name="Silar P."/>
            <person name="Natvig D."/>
            <person name="Lalanne C."/>
            <person name="Gautier V."/>
            <person name="Ament-Velasquez S.L."/>
            <person name="Kruys A."/>
            <person name="Hutchinson M.I."/>
            <person name="Powell A.J."/>
            <person name="Barry K."/>
            <person name="Miller A.N."/>
            <person name="Grigoriev I.V."/>
            <person name="Debuchy R."/>
            <person name="Gladieux P."/>
            <person name="Thoren M.H."/>
            <person name="Johannesson H."/>
        </authorList>
    </citation>
    <scope>NUCLEOTIDE SEQUENCE</scope>
    <source>
        <strain evidence="8">PSN293</strain>
    </source>
</reference>
<evidence type="ECO:0000256" key="4">
    <source>
        <dbReference type="ARBA" id="ARBA00023128"/>
    </source>
</evidence>
<dbReference type="Proteomes" id="UP001301769">
    <property type="component" value="Unassembled WGS sequence"/>
</dbReference>
<dbReference type="EMBL" id="MU858055">
    <property type="protein sequence ID" value="KAK4218054.1"/>
    <property type="molecule type" value="Genomic_DNA"/>
</dbReference>
<gene>
    <name evidence="8" type="ORF">QBC37DRAFT_16503</name>
</gene>
<keyword evidence="4" id="KW-0496">Mitochondrion</keyword>
<evidence type="ECO:0000256" key="1">
    <source>
        <dbReference type="ARBA" id="ARBA00003757"/>
    </source>
</evidence>
<evidence type="ECO:0000313" key="8">
    <source>
        <dbReference type="EMBL" id="KAK4218054.1"/>
    </source>
</evidence>
<dbReference type="Pfam" id="PF10644">
    <property type="entry name" value="Misat_Tub_SegII"/>
    <property type="match status" value="1"/>
</dbReference>
<dbReference type="GO" id="GO:0005739">
    <property type="term" value="C:mitochondrion"/>
    <property type="evidence" value="ECO:0007669"/>
    <property type="project" value="UniProtKB-SubCell"/>
</dbReference>
<dbReference type="SUPFAM" id="SSF52490">
    <property type="entry name" value="Tubulin nucleotide-binding domain-like"/>
    <property type="match status" value="1"/>
</dbReference>
<feature type="domain" description="DML1/Misato tubulin" evidence="7">
    <location>
        <begin position="124"/>
        <end position="308"/>
    </location>
</feature>
<name>A0AAN6YFA6_9PEZI</name>
<reference evidence="8" key="1">
    <citation type="journal article" date="2023" name="Mol. Phylogenet. Evol.">
        <title>Genome-scale phylogeny and comparative genomics of the fungal order Sordariales.</title>
        <authorList>
            <person name="Hensen N."/>
            <person name="Bonometti L."/>
            <person name="Westerberg I."/>
            <person name="Brannstrom I.O."/>
            <person name="Guillou S."/>
            <person name="Cros-Aarteil S."/>
            <person name="Calhoun S."/>
            <person name="Haridas S."/>
            <person name="Kuo A."/>
            <person name="Mondo S."/>
            <person name="Pangilinan J."/>
            <person name="Riley R."/>
            <person name="LaButti K."/>
            <person name="Andreopoulos B."/>
            <person name="Lipzen A."/>
            <person name="Chen C."/>
            <person name="Yan M."/>
            <person name="Daum C."/>
            <person name="Ng V."/>
            <person name="Clum A."/>
            <person name="Steindorff A."/>
            <person name="Ohm R.A."/>
            <person name="Martin F."/>
            <person name="Silar P."/>
            <person name="Natvig D.O."/>
            <person name="Lalanne C."/>
            <person name="Gautier V."/>
            <person name="Ament-Velasquez S.L."/>
            <person name="Kruys A."/>
            <person name="Hutchinson M.I."/>
            <person name="Powell A.J."/>
            <person name="Barry K."/>
            <person name="Miller A.N."/>
            <person name="Grigoriev I.V."/>
            <person name="Debuchy R."/>
            <person name="Gladieux P."/>
            <person name="Hiltunen Thoren M."/>
            <person name="Johannesson H."/>
        </authorList>
    </citation>
    <scope>NUCLEOTIDE SEQUENCE</scope>
    <source>
        <strain evidence="8">PSN293</strain>
    </source>
</reference>